<dbReference type="PANTHER" id="PTHR32015:SF9">
    <property type="entry name" value="LIPASE RELATED-RELATED"/>
    <property type="match status" value="1"/>
</dbReference>
<name>A0A0K0FP12_STRVS</name>
<protein>
    <submittedName>
        <fullName evidence="2">Lipase</fullName>
    </submittedName>
</protein>
<sequence>MQMETQDELFINTEEEDSIIKGPFTDDFVEWLNSETQFGSRLFVNNSLVNGELNTFGGKKNREEKITNTPIVFFHGNGDGALKSGVDEFGSGWSDVMLTFMKHGYKPSSMYAYTYGDRDMKTSYSREMRCNLVVRANRFIAAVLEYTGAKQVDVIGHSMGVSIARKAIIGGRFVDDDGNCPELEMMNDRIRNFVSISGAHYGMCLCTKDLAVFAKACGEIFGFYSGQRCHIARDQVGACNTFKHVKGECKTEDYSLFLKNINEREIKEAERILSIWSENDEVIGPGNFVWGRKTSRHPYSDKEIIFFNKTHHQTKNDAGIHIYNFINENFLFY</sequence>
<dbReference type="AlphaFoldDB" id="A0A0K0FP12"/>
<reference evidence="1" key="1">
    <citation type="submission" date="2014-07" db="EMBL/GenBank/DDBJ databases">
        <authorList>
            <person name="Martin A.A"/>
            <person name="De Silva N."/>
        </authorList>
    </citation>
    <scope>NUCLEOTIDE SEQUENCE</scope>
</reference>
<dbReference type="InterPro" id="IPR029058">
    <property type="entry name" value="AB_hydrolase_fold"/>
</dbReference>
<dbReference type="GO" id="GO:0016042">
    <property type="term" value="P:lipid catabolic process"/>
    <property type="evidence" value="ECO:0007669"/>
    <property type="project" value="InterPro"/>
</dbReference>
<dbReference type="STRING" id="75913.A0A0K0FP12"/>
<dbReference type="GO" id="GO:0016298">
    <property type="term" value="F:lipase activity"/>
    <property type="evidence" value="ECO:0007669"/>
    <property type="project" value="TreeGrafter"/>
</dbReference>
<dbReference type="PANTHER" id="PTHR32015">
    <property type="entry name" value="FASTING INDUCED LIPASE"/>
    <property type="match status" value="1"/>
</dbReference>
<keyword evidence="1" id="KW-1185">Reference proteome</keyword>
<reference evidence="2" key="2">
    <citation type="submission" date="2015-08" db="UniProtKB">
        <authorList>
            <consortium name="WormBaseParasite"/>
        </authorList>
    </citation>
    <scope>IDENTIFICATION</scope>
</reference>
<evidence type="ECO:0000313" key="2">
    <source>
        <dbReference type="WBParaSite" id="SVE_1086300.1"/>
    </source>
</evidence>
<dbReference type="InterPro" id="IPR002918">
    <property type="entry name" value="Lipase_EstA/Esterase_EstB"/>
</dbReference>
<organism evidence="1 2">
    <name type="scientific">Strongyloides venezuelensis</name>
    <name type="common">Threadworm</name>
    <dbReference type="NCBI Taxonomy" id="75913"/>
    <lineage>
        <taxon>Eukaryota</taxon>
        <taxon>Metazoa</taxon>
        <taxon>Ecdysozoa</taxon>
        <taxon>Nematoda</taxon>
        <taxon>Chromadorea</taxon>
        <taxon>Rhabditida</taxon>
        <taxon>Tylenchina</taxon>
        <taxon>Panagrolaimomorpha</taxon>
        <taxon>Strongyloidoidea</taxon>
        <taxon>Strongyloididae</taxon>
        <taxon>Strongyloides</taxon>
    </lineage>
</organism>
<accession>A0A0K0FP12</accession>
<dbReference type="WBParaSite" id="SVE_1086300.1">
    <property type="protein sequence ID" value="SVE_1086300.1"/>
    <property type="gene ID" value="SVE_1086300"/>
</dbReference>
<proteinExistence type="predicted"/>
<dbReference type="Proteomes" id="UP000035680">
    <property type="component" value="Unassembled WGS sequence"/>
</dbReference>
<dbReference type="SUPFAM" id="SSF53474">
    <property type="entry name" value="alpha/beta-Hydrolases"/>
    <property type="match status" value="1"/>
</dbReference>
<evidence type="ECO:0000313" key="1">
    <source>
        <dbReference type="Proteomes" id="UP000035680"/>
    </source>
</evidence>
<dbReference type="Gene3D" id="3.40.50.1820">
    <property type="entry name" value="alpha/beta hydrolase"/>
    <property type="match status" value="1"/>
</dbReference>
<dbReference type="Pfam" id="PF01674">
    <property type="entry name" value="Lipase_2"/>
    <property type="match status" value="1"/>
</dbReference>